<accession>A0ABS6FA73</accession>
<dbReference type="Pfam" id="PF23571">
    <property type="entry name" value="GH3_M"/>
    <property type="match status" value="1"/>
</dbReference>
<dbReference type="PANTHER" id="PTHR31901">
    <property type="entry name" value="GH3 DOMAIN-CONTAINING PROTEIN"/>
    <property type="match status" value="1"/>
</dbReference>
<dbReference type="Proteomes" id="UP000787672">
    <property type="component" value="Unassembled WGS sequence"/>
</dbReference>
<dbReference type="EMBL" id="JAHLQN010000001">
    <property type="protein sequence ID" value="MBU5626230.1"/>
    <property type="molecule type" value="Genomic_DNA"/>
</dbReference>
<gene>
    <name evidence="2" type="ORF">KQI82_04750</name>
</gene>
<dbReference type="PANTHER" id="PTHR31901:SF9">
    <property type="entry name" value="GH3 DOMAIN-CONTAINING PROTEIN"/>
    <property type="match status" value="1"/>
</dbReference>
<organism evidence="2 3">
    <name type="scientific">Dysosmobacter acutus</name>
    <dbReference type="NCBI Taxonomy" id="2841504"/>
    <lineage>
        <taxon>Bacteria</taxon>
        <taxon>Bacillati</taxon>
        <taxon>Bacillota</taxon>
        <taxon>Clostridia</taxon>
        <taxon>Eubacteriales</taxon>
        <taxon>Oscillospiraceae</taxon>
        <taxon>Dysosmobacter</taxon>
    </lineage>
</organism>
<reference evidence="2 3" key="1">
    <citation type="submission" date="2021-06" db="EMBL/GenBank/DDBJ databases">
        <authorList>
            <person name="Sun Q."/>
            <person name="Li D."/>
        </authorList>
    </citation>
    <scope>NUCLEOTIDE SEQUENCE [LARGE SCALE GENOMIC DNA]</scope>
    <source>
        <strain evidence="2 3">MSJ-2</strain>
    </source>
</reference>
<comment type="caution">
    <text evidence="2">The sequence shown here is derived from an EMBL/GenBank/DDBJ whole genome shotgun (WGS) entry which is preliminary data.</text>
</comment>
<dbReference type="InterPro" id="IPR004993">
    <property type="entry name" value="GH3"/>
</dbReference>
<dbReference type="RefSeq" id="WP_216631740.1">
    <property type="nucleotide sequence ID" value="NZ_JAHLQN010000001.1"/>
</dbReference>
<feature type="domain" description="GH3 middle" evidence="1">
    <location>
        <begin position="309"/>
        <end position="389"/>
    </location>
</feature>
<evidence type="ECO:0000313" key="3">
    <source>
        <dbReference type="Proteomes" id="UP000787672"/>
    </source>
</evidence>
<dbReference type="InterPro" id="IPR055377">
    <property type="entry name" value="GH3_M"/>
</dbReference>
<proteinExistence type="predicted"/>
<sequence length="529" mass="60507">MKFQDRLKKCSKEQLWREYCGFLDMSMEEYMYIQRRLMEEQMRVWSGCPLGRKLLDGKKPGSIEELRDMLPLTTYADYADVLLPRRSDMLCGEPAVWIQTTWEGGLRPIKLAPYTRGMLDCYRHNLLSVMMMATSRKKGDFDLKRGDRILYGGAPLPYATGLMPSLFDEDIEFTWLPDSNAHSDLSFSQRIKKGFSMAMSGGVDFFFGIGSVANYITESFGKGGSGGKLNISVKHALRYVRAKYISRRDGRSVVPGDIFRLKALFYAGTDARCYRDRLSAAWGTVPLELAAGTESTCLGAETWERNGMVFFPDACFYEFIPEEEMRRNRADETYQPRTCLMDEVCAGETYELVISVLHGGAFMRYRIGDTYHCLRGGKGELPRFSFVDRVPDVIDIAGFTRITASSVEEVIHLSKLGIGDWVMKKEFDAQSNPFLHMYVEITPEAQVDDVTTRQVLTEHLTVYFKYFDSDYSDLKKLLNMEPLQITILKYGTISGYEQQTGHKLYRINPGMLDITGLLKYQAQVWEEHV</sequence>
<evidence type="ECO:0000313" key="2">
    <source>
        <dbReference type="EMBL" id="MBU5626230.1"/>
    </source>
</evidence>
<protein>
    <submittedName>
        <fullName evidence="2">GH3 auxin-responsive promoter family protein</fullName>
    </submittedName>
</protein>
<name>A0ABS6FA73_9FIRM</name>
<keyword evidence="3" id="KW-1185">Reference proteome</keyword>
<evidence type="ECO:0000259" key="1">
    <source>
        <dbReference type="Pfam" id="PF23571"/>
    </source>
</evidence>